<evidence type="ECO:0000256" key="1">
    <source>
        <dbReference type="SAM" id="Phobius"/>
    </source>
</evidence>
<reference evidence="2 3" key="1">
    <citation type="submission" date="2015-10" db="EMBL/GenBank/DDBJ databases">
        <title>A novel member of the family Ruminococcaceae isolated from human faeces.</title>
        <authorList>
            <person name="Shkoporov A.N."/>
            <person name="Chaplin A.V."/>
            <person name="Motuzova O.V."/>
            <person name="Kafarskaia L.I."/>
            <person name="Efimov B.A."/>
        </authorList>
    </citation>
    <scope>NUCLEOTIDE SEQUENCE [LARGE SCALE GENOMIC DNA]</scope>
    <source>
        <strain evidence="2 3">668</strain>
    </source>
</reference>
<feature type="transmembrane region" description="Helical" evidence="1">
    <location>
        <begin position="151"/>
        <end position="172"/>
    </location>
</feature>
<sequence>MGTIFYTAPVAPHVLINAFFLYSFLGWVMECIVIRREKGRWENRGFAHLPFCIIYGFGAMLGFALLRPFSGNYVLLYLVGAVLATLFEYLTARLMLRLFGTFWWDYTNKPFNYKGILCLESTLGWGLIALLLFAFLHRLVFRAVLLIPDRVGLAAAFLLVCAYAVDFAVSAYQAYQNAHTSTEAEPVPGRAAR</sequence>
<evidence type="ECO:0008006" key="4">
    <source>
        <dbReference type="Google" id="ProtNLM"/>
    </source>
</evidence>
<keyword evidence="1" id="KW-1133">Transmembrane helix</keyword>
<dbReference type="Pfam" id="PF06541">
    <property type="entry name" value="ABC_trans_CmpB"/>
    <property type="match status" value="1"/>
</dbReference>
<name>A0A0W7TUI7_9FIRM</name>
<feature type="transmembrane region" description="Helical" evidence="1">
    <location>
        <begin position="14"/>
        <end position="34"/>
    </location>
</feature>
<accession>A0A0W7TUI7</accession>
<evidence type="ECO:0000313" key="2">
    <source>
        <dbReference type="EMBL" id="KUE77478.1"/>
    </source>
</evidence>
<protein>
    <recommendedName>
        <fullName evidence="4">ABC transporter permease</fullName>
    </recommendedName>
</protein>
<keyword evidence="1" id="KW-0812">Transmembrane</keyword>
<proteinExistence type="predicted"/>
<feature type="transmembrane region" description="Helical" evidence="1">
    <location>
        <begin position="72"/>
        <end position="96"/>
    </location>
</feature>
<comment type="caution">
    <text evidence="2">The sequence shown here is derived from an EMBL/GenBank/DDBJ whole genome shotgun (WGS) entry which is preliminary data.</text>
</comment>
<dbReference type="Proteomes" id="UP000053433">
    <property type="component" value="Unassembled WGS sequence"/>
</dbReference>
<gene>
    <name evidence="2" type="ORF">ASJ35_03480</name>
</gene>
<feature type="transmembrane region" description="Helical" evidence="1">
    <location>
        <begin position="117"/>
        <end position="139"/>
    </location>
</feature>
<dbReference type="EMBL" id="LMUA01000003">
    <property type="protein sequence ID" value="KUE77478.1"/>
    <property type="molecule type" value="Genomic_DNA"/>
</dbReference>
<feature type="transmembrane region" description="Helical" evidence="1">
    <location>
        <begin position="46"/>
        <end position="66"/>
    </location>
</feature>
<keyword evidence="1" id="KW-0472">Membrane</keyword>
<dbReference type="RefSeq" id="WP_009324940.1">
    <property type="nucleotide sequence ID" value="NZ_CAUFPO010000015.1"/>
</dbReference>
<dbReference type="InterPro" id="IPR010540">
    <property type="entry name" value="CmpB_TMEM229"/>
</dbReference>
<dbReference type="AlphaFoldDB" id="A0A0W7TUI7"/>
<organism evidence="2 3">
    <name type="scientific">Ruthenibacterium lactatiformans</name>
    <dbReference type="NCBI Taxonomy" id="1550024"/>
    <lineage>
        <taxon>Bacteria</taxon>
        <taxon>Bacillati</taxon>
        <taxon>Bacillota</taxon>
        <taxon>Clostridia</taxon>
        <taxon>Eubacteriales</taxon>
        <taxon>Oscillospiraceae</taxon>
        <taxon>Ruthenibacterium</taxon>
    </lineage>
</organism>
<evidence type="ECO:0000313" key="3">
    <source>
        <dbReference type="Proteomes" id="UP000053433"/>
    </source>
</evidence>